<keyword evidence="1" id="KW-0812">Transmembrane</keyword>
<accession>A0AAN9AG18</accession>
<evidence type="ECO:0000313" key="2">
    <source>
        <dbReference type="EMBL" id="KAK7085912.1"/>
    </source>
</evidence>
<evidence type="ECO:0000313" key="3">
    <source>
        <dbReference type="Proteomes" id="UP001381693"/>
    </source>
</evidence>
<feature type="transmembrane region" description="Helical" evidence="1">
    <location>
        <begin position="43"/>
        <end position="66"/>
    </location>
</feature>
<keyword evidence="1" id="KW-1133">Transmembrane helix</keyword>
<gene>
    <name evidence="2" type="ORF">SK128_018157</name>
</gene>
<name>A0AAN9AG18_HALRR</name>
<reference evidence="2 3" key="1">
    <citation type="submission" date="2023-11" db="EMBL/GenBank/DDBJ databases">
        <title>Halocaridina rubra genome assembly.</title>
        <authorList>
            <person name="Smith C."/>
        </authorList>
    </citation>
    <scope>NUCLEOTIDE SEQUENCE [LARGE SCALE GENOMIC DNA]</scope>
    <source>
        <strain evidence="2">EP-1</strain>
        <tissue evidence="2">Whole</tissue>
    </source>
</reference>
<dbReference type="Proteomes" id="UP001381693">
    <property type="component" value="Unassembled WGS sequence"/>
</dbReference>
<sequence>MIEGGLITKWADEELTKVAGKSKNTDEGSGRGAVVITVKHLQAAFFILVMGYLLGGGVVILESIYFRARFLAWAKFFN</sequence>
<protein>
    <submittedName>
        <fullName evidence="2">Uncharacterized protein</fullName>
    </submittedName>
</protein>
<evidence type="ECO:0000256" key="1">
    <source>
        <dbReference type="SAM" id="Phobius"/>
    </source>
</evidence>
<keyword evidence="3" id="KW-1185">Reference proteome</keyword>
<keyword evidence="1" id="KW-0472">Membrane</keyword>
<proteinExistence type="predicted"/>
<dbReference type="AlphaFoldDB" id="A0AAN9AG18"/>
<organism evidence="2 3">
    <name type="scientific">Halocaridina rubra</name>
    <name type="common">Hawaiian red shrimp</name>
    <dbReference type="NCBI Taxonomy" id="373956"/>
    <lineage>
        <taxon>Eukaryota</taxon>
        <taxon>Metazoa</taxon>
        <taxon>Ecdysozoa</taxon>
        <taxon>Arthropoda</taxon>
        <taxon>Crustacea</taxon>
        <taxon>Multicrustacea</taxon>
        <taxon>Malacostraca</taxon>
        <taxon>Eumalacostraca</taxon>
        <taxon>Eucarida</taxon>
        <taxon>Decapoda</taxon>
        <taxon>Pleocyemata</taxon>
        <taxon>Caridea</taxon>
        <taxon>Atyoidea</taxon>
        <taxon>Atyidae</taxon>
        <taxon>Halocaridina</taxon>
    </lineage>
</organism>
<dbReference type="EMBL" id="JAXCGZ010000490">
    <property type="protein sequence ID" value="KAK7085912.1"/>
    <property type="molecule type" value="Genomic_DNA"/>
</dbReference>
<comment type="caution">
    <text evidence="2">The sequence shown here is derived from an EMBL/GenBank/DDBJ whole genome shotgun (WGS) entry which is preliminary data.</text>
</comment>